<proteinExistence type="predicted"/>
<dbReference type="PANTHER" id="PTHR34202:SF1">
    <property type="entry name" value="UPF0548 PROTEIN"/>
    <property type="match status" value="1"/>
</dbReference>
<dbReference type="Proteomes" id="UP001300502">
    <property type="component" value="Unassembled WGS sequence"/>
</dbReference>
<protein>
    <recommendedName>
        <fullName evidence="1">DUF1990 domain-containing protein</fullName>
    </recommendedName>
</protein>
<dbReference type="EMBL" id="JANCYU010000069">
    <property type="protein sequence ID" value="KAK4528753.1"/>
    <property type="molecule type" value="Genomic_DNA"/>
</dbReference>
<evidence type="ECO:0000313" key="2">
    <source>
        <dbReference type="EMBL" id="KAK4528753.1"/>
    </source>
</evidence>
<keyword evidence="3" id="KW-1185">Reference proteome</keyword>
<feature type="domain" description="DUF1990" evidence="1">
    <location>
        <begin position="77"/>
        <end position="239"/>
    </location>
</feature>
<gene>
    <name evidence="2" type="ORF">GAYE_SCF64G6699</name>
</gene>
<sequence>MHLRENRDSSEMQVLQGAKFVDWLPPWLPIFLRDLTDEDFLRCAKNTGNVLDYEDKLQTRWNCCGKLRAGVSCKGYYCVHHTKTVVGHGASAWKKAKLALSSLEDLKTSFSKAKVCGPLEPGTPVLISFRILFLRTVVANRLLYVDDSEGQFSKPVVSPCLQNKVSRYEESMKPIQRMAVGWGTTRRHLLRGEELVAIELRKNGQVTFEISSFSVASHPLTFLLTPFTQALQRKFAKDATDTVKQIISQP</sequence>
<name>A0AAV9IMR5_9RHOD</name>
<dbReference type="AlphaFoldDB" id="A0AAV9IMR5"/>
<evidence type="ECO:0000259" key="1">
    <source>
        <dbReference type="Pfam" id="PF09348"/>
    </source>
</evidence>
<dbReference type="PANTHER" id="PTHR34202">
    <property type="entry name" value="UPF0548 PROTEIN"/>
    <property type="match status" value="1"/>
</dbReference>
<reference evidence="2 3" key="1">
    <citation type="submission" date="2022-07" db="EMBL/GenBank/DDBJ databases">
        <title>Genome-wide signatures of adaptation to extreme environments.</title>
        <authorList>
            <person name="Cho C.H."/>
            <person name="Yoon H.S."/>
        </authorList>
    </citation>
    <scope>NUCLEOTIDE SEQUENCE [LARGE SCALE GENOMIC DNA]</scope>
    <source>
        <strain evidence="2 3">108.79 E11</strain>
    </source>
</reference>
<organism evidence="2 3">
    <name type="scientific">Galdieria yellowstonensis</name>
    <dbReference type="NCBI Taxonomy" id="3028027"/>
    <lineage>
        <taxon>Eukaryota</taxon>
        <taxon>Rhodophyta</taxon>
        <taxon>Bangiophyceae</taxon>
        <taxon>Galdieriales</taxon>
        <taxon>Galdieriaceae</taxon>
        <taxon>Galdieria</taxon>
    </lineage>
</organism>
<accession>A0AAV9IMR5</accession>
<evidence type="ECO:0000313" key="3">
    <source>
        <dbReference type="Proteomes" id="UP001300502"/>
    </source>
</evidence>
<dbReference type="InterPro" id="IPR018960">
    <property type="entry name" value="DUF1990"/>
</dbReference>
<dbReference type="Pfam" id="PF09348">
    <property type="entry name" value="DUF1990"/>
    <property type="match status" value="1"/>
</dbReference>
<comment type="caution">
    <text evidence="2">The sequence shown here is derived from an EMBL/GenBank/DDBJ whole genome shotgun (WGS) entry which is preliminary data.</text>
</comment>